<sequence>MLTSDTEDTLTRLTGMVVGGTKAAARLQTQQQTTSLSASGTERQASGQAALKMDARTAMHSPQGTAQASKEKAMCSSSGMSRQHHNSFRAVKWLLWDGGGSVREGKGNRDHG</sequence>
<protein>
    <submittedName>
        <fullName evidence="3">Uncharacterized protein</fullName>
    </submittedName>
</protein>
<gene>
    <name evidence="2" type="ORF">PCAR00345_LOCUS8892</name>
    <name evidence="3" type="ORF">PCAR00345_LOCUS8893</name>
</gene>
<proteinExistence type="predicted"/>
<dbReference type="EMBL" id="HBIZ01014517">
    <property type="protein sequence ID" value="CAE0756298.1"/>
    <property type="molecule type" value="Transcribed_RNA"/>
</dbReference>
<reference evidence="3" key="1">
    <citation type="submission" date="2021-01" db="EMBL/GenBank/DDBJ databases">
        <authorList>
            <person name="Corre E."/>
            <person name="Pelletier E."/>
            <person name="Niang G."/>
            <person name="Scheremetjew M."/>
            <person name="Finn R."/>
            <person name="Kale V."/>
            <person name="Holt S."/>
            <person name="Cochrane G."/>
            <person name="Meng A."/>
            <person name="Brown T."/>
            <person name="Cohen L."/>
        </authorList>
    </citation>
    <scope>NUCLEOTIDE SEQUENCE</scope>
    <source>
        <strain evidence="3">CCMP645</strain>
    </source>
</reference>
<evidence type="ECO:0000313" key="3">
    <source>
        <dbReference type="EMBL" id="CAE0756299.1"/>
    </source>
</evidence>
<accession>A0A6S9TBQ1</accession>
<feature type="region of interest" description="Disordered" evidence="1">
    <location>
        <begin position="28"/>
        <end position="83"/>
    </location>
</feature>
<dbReference type="EMBL" id="HBIZ01014518">
    <property type="protein sequence ID" value="CAE0756299.1"/>
    <property type="molecule type" value="Transcribed_RNA"/>
</dbReference>
<name>A0A6S9TBQ1_CHRCT</name>
<evidence type="ECO:0000313" key="2">
    <source>
        <dbReference type="EMBL" id="CAE0756298.1"/>
    </source>
</evidence>
<organism evidence="3">
    <name type="scientific">Chrysotila carterae</name>
    <name type="common">Marine alga</name>
    <name type="synonym">Syracosphaera carterae</name>
    <dbReference type="NCBI Taxonomy" id="13221"/>
    <lineage>
        <taxon>Eukaryota</taxon>
        <taxon>Haptista</taxon>
        <taxon>Haptophyta</taxon>
        <taxon>Prymnesiophyceae</taxon>
        <taxon>Isochrysidales</taxon>
        <taxon>Isochrysidaceae</taxon>
        <taxon>Chrysotila</taxon>
    </lineage>
</organism>
<feature type="compositionally biased region" description="Low complexity" evidence="1">
    <location>
        <begin position="28"/>
        <end position="39"/>
    </location>
</feature>
<evidence type="ECO:0000256" key="1">
    <source>
        <dbReference type="SAM" id="MobiDB-lite"/>
    </source>
</evidence>
<dbReference type="AlphaFoldDB" id="A0A6S9TBQ1"/>